<proteinExistence type="predicted"/>
<dbReference type="AlphaFoldDB" id="A0A2K9NS41"/>
<reference evidence="1 2" key="1">
    <citation type="submission" date="2018-01" db="EMBL/GenBank/DDBJ databases">
        <title>Complete genome sequence of Bacteriovorax stolpii DSM12778.</title>
        <authorList>
            <person name="Tang B."/>
            <person name="Chang J."/>
        </authorList>
    </citation>
    <scope>NUCLEOTIDE SEQUENCE [LARGE SCALE GENOMIC DNA]</scope>
    <source>
        <strain evidence="1 2">DSM 12778</strain>
    </source>
</reference>
<evidence type="ECO:0000313" key="2">
    <source>
        <dbReference type="Proteomes" id="UP000235584"/>
    </source>
</evidence>
<dbReference type="RefSeq" id="WP_102242869.1">
    <property type="nucleotide sequence ID" value="NZ_CP025704.1"/>
</dbReference>
<evidence type="ECO:0000313" key="1">
    <source>
        <dbReference type="EMBL" id="AUN97574.1"/>
    </source>
</evidence>
<protein>
    <submittedName>
        <fullName evidence="1">Uncharacterized protein</fullName>
    </submittedName>
</protein>
<dbReference type="Proteomes" id="UP000235584">
    <property type="component" value="Chromosome"/>
</dbReference>
<keyword evidence="2" id="KW-1185">Reference proteome</keyword>
<accession>A0A2K9NS41</accession>
<dbReference type="OrthoDB" id="5288683at2"/>
<organism evidence="1 2">
    <name type="scientific">Bacteriovorax stolpii</name>
    <name type="common">Bdellovibrio stolpii</name>
    <dbReference type="NCBI Taxonomy" id="960"/>
    <lineage>
        <taxon>Bacteria</taxon>
        <taxon>Pseudomonadati</taxon>
        <taxon>Bdellovibrionota</taxon>
        <taxon>Bacteriovoracia</taxon>
        <taxon>Bacteriovoracales</taxon>
        <taxon>Bacteriovoracaceae</taxon>
        <taxon>Bacteriovorax</taxon>
    </lineage>
</organism>
<gene>
    <name evidence="1" type="ORF">C0V70_05490</name>
</gene>
<name>A0A2K9NS41_BACTC</name>
<dbReference type="EMBL" id="CP025704">
    <property type="protein sequence ID" value="AUN97574.1"/>
    <property type="molecule type" value="Genomic_DNA"/>
</dbReference>
<dbReference type="KEGG" id="bsto:C0V70_05490"/>
<sequence>MFNKLLLATSVTALLASSAFSASMQRKNEKKLYVGSNSTEAVLTFNGVVEYEGTKAPSARTMNRVIESQIEHTIGPMSVAQYTSVPKGDHTISNVQLLGKKGSAYQIGYTYEGTVVLENGPKTTYDIILAINPAKIYSAGFVGDYNPCTDDHYQSEGDFWYFWNPYNEGCKLKKDKDYAIVKAKVARFENTKLTYPEYHNLPDEAGNINIHVLFGMDDNSKGRNPLNSGDINAENYRDFREYLIGKGYTAKKWTATEINKIAKTKNGAAPYVETLTKGKIVYRFFFGPSAIDEDSLAFHWFYKDAIENSSVMVYGGHSGLGGHLDLESIEANLGEEIKFNTKKYQIFFFDSCTSYKYYNTQYFDRKATTKDPKGTKKLDIFTNGLSTYFHVMPDSNKAMAIAFEKALGYAQSGNGFVSYQTLAKQIDSDNLFGVNGDEDNEAPKQIK</sequence>